<comment type="caution">
    <text evidence="3">The sequence shown here is derived from an EMBL/GenBank/DDBJ whole genome shotgun (WGS) entry which is preliminary data.</text>
</comment>
<proteinExistence type="predicted"/>
<sequence length="183" mass="20668">MPKIVQSKGIVQHLQGPDSVNGMAFGSKGGKVLATQEAADFALYFRKIFSETVESTCVNPIPLEDEFDLSTSKTIEQNEKEDTIDKDENSTGSTNISHEFISTIDCESDSDEVPHRTLSKYFPMNNEISCKGNSFFFIGPSQKEVLFTLSAYFFHFFILCGLQKAISKYYQVLNVLSVYWLWI</sequence>
<feature type="region of interest" description="Disordered" evidence="1">
    <location>
        <begin position="72"/>
        <end position="94"/>
    </location>
</feature>
<gene>
    <name evidence="3" type="ORF">GHT06_008893</name>
</gene>
<dbReference type="Proteomes" id="UP000820818">
    <property type="component" value="Linkage Group LG1"/>
</dbReference>
<keyword evidence="2" id="KW-1133">Transmembrane helix</keyword>
<accession>A0AAD5Q2N7</accession>
<evidence type="ECO:0000313" key="3">
    <source>
        <dbReference type="EMBL" id="KAI9565124.1"/>
    </source>
</evidence>
<keyword evidence="4" id="KW-1185">Reference proteome</keyword>
<evidence type="ECO:0000256" key="1">
    <source>
        <dbReference type="SAM" id="MobiDB-lite"/>
    </source>
</evidence>
<evidence type="ECO:0000313" key="4">
    <source>
        <dbReference type="Proteomes" id="UP000820818"/>
    </source>
</evidence>
<dbReference type="AlphaFoldDB" id="A0AAD5Q2N7"/>
<name>A0AAD5Q2N7_9CRUS</name>
<protein>
    <submittedName>
        <fullName evidence="3">Uncharacterized protein</fullName>
    </submittedName>
</protein>
<organism evidence="3 4">
    <name type="scientific">Daphnia sinensis</name>
    <dbReference type="NCBI Taxonomy" id="1820382"/>
    <lineage>
        <taxon>Eukaryota</taxon>
        <taxon>Metazoa</taxon>
        <taxon>Ecdysozoa</taxon>
        <taxon>Arthropoda</taxon>
        <taxon>Crustacea</taxon>
        <taxon>Branchiopoda</taxon>
        <taxon>Diplostraca</taxon>
        <taxon>Cladocera</taxon>
        <taxon>Anomopoda</taxon>
        <taxon>Daphniidae</taxon>
        <taxon>Daphnia</taxon>
        <taxon>Daphnia similis group</taxon>
    </lineage>
</organism>
<keyword evidence="2" id="KW-0472">Membrane</keyword>
<feature type="compositionally biased region" description="Basic and acidic residues" evidence="1">
    <location>
        <begin position="76"/>
        <end position="89"/>
    </location>
</feature>
<feature type="transmembrane region" description="Helical" evidence="2">
    <location>
        <begin position="145"/>
        <end position="166"/>
    </location>
</feature>
<reference evidence="3 4" key="1">
    <citation type="submission" date="2022-05" db="EMBL/GenBank/DDBJ databases">
        <title>A multi-omics perspective on studying reproductive biology in Daphnia sinensis.</title>
        <authorList>
            <person name="Jia J."/>
        </authorList>
    </citation>
    <scope>NUCLEOTIDE SEQUENCE [LARGE SCALE GENOMIC DNA]</scope>
    <source>
        <strain evidence="3 4">WSL</strain>
    </source>
</reference>
<keyword evidence="2" id="KW-0812">Transmembrane</keyword>
<evidence type="ECO:0000256" key="2">
    <source>
        <dbReference type="SAM" id="Phobius"/>
    </source>
</evidence>
<dbReference type="EMBL" id="WJBH02000001">
    <property type="protein sequence ID" value="KAI9565124.1"/>
    <property type="molecule type" value="Genomic_DNA"/>
</dbReference>